<dbReference type="InterPro" id="IPR003753">
    <property type="entry name" value="Exonuc_VII_L"/>
</dbReference>
<keyword evidence="4 5" id="KW-0269">Exonuclease</keyword>
<keyword evidence="3 5" id="KW-0378">Hydrolase</keyword>
<comment type="caution">
    <text evidence="9">The sequence shown here is derived from an EMBL/GenBank/DDBJ whole genome shotgun (WGS) entry which is preliminary data.</text>
</comment>
<dbReference type="NCBIfam" id="TIGR00237">
    <property type="entry name" value="xseA"/>
    <property type="match status" value="1"/>
</dbReference>
<dbReference type="PANTHER" id="PTHR30008:SF0">
    <property type="entry name" value="EXODEOXYRIBONUCLEASE 7 LARGE SUBUNIT"/>
    <property type="match status" value="1"/>
</dbReference>
<evidence type="ECO:0000313" key="9">
    <source>
        <dbReference type="EMBL" id="MBW6398484.1"/>
    </source>
</evidence>
<comment type="subcellular location">
    <subcellularLocation>
        <location evidence="5 6">Cytoplasm</location>
    </subcellularLocation>
</comment>
<dbReference type="Pfam" id="PF13742">
    <property type="entry name" value="tRNA_anti_2"/>
    <property type="match status" value="1"/>
</dbReference>
<dbReference type="Pfam" id="PF02601">
    <property type="entry name" value="Exonuc_VII_L"/>
    <property type="match status" value="1"/>
</dbReference>
<dbReference type="InterPro" id="IPR020579">
    <property type="entry name" value="Exonuc_VII_lsu_C"/>
</dbReference>
<protein>
    <recommendedName>
        <fullName evidence="5">Exodeoxyribonuclease 7 large subunit</fullName>
        <ecNumber evidence="5">3.1.11.6</ecNumber>
    </recommendedName>
    <alternativeName>
        <fullName evidence="5">Exodeoxyribonuclease VII large subunit</fullName>
        <shortName evidence="5">Exonuclease VII large subunit</shortName>
    </alternativeName>
</protein>
<evidence type="ECO:0000313" key="10">
    <source>
        <dbReference type="Proteomes" id="UP001196565"/>
    </source>
</evidence>
<reference evidence="9 10" key="1">
    <citation type="submission" date="2021-07" db="EMBL/GenBank/DDBJ databases">
        <authorList>
            <person name="So Y."/>
        </authorList>
    </citation>
    <scope>NUCLEOTIDE SEQUENCE [LARGE SCALE GENOMIC DNA]</scope>
    <source>
        <strain evidence="9 10">HJA6</strain>
    </source>
</reference>
<keyword evidence="10" id="KW-1185">Reference proteome</keyword>
<dbReference type="InterPro" id="IPR025824">
    <property type="entry name" value="OB-fold_nuc-bd_dom"/>
</dbReference>
<evidence type="ECO:0000259" key="8">
    <source>
        <dbReference type="Pfam" id="PF13742"/>
    </source>
</evidence>
<name>A0ABS7A845_9PROT</name>
<dbReference type="GO" id="GO:0008855">
    <property type="term" value="F:exodeoxyribonuclease VII activity"/>
    <property type="evidence" value="ECO:0007669"/>
    <property type="project" value="UniProtKB-EC"/>
</dbReference>
<evidence type="ECO:0000256" key="6">
    <source>
        <dbReference type="RuleBase" id="RU004355"/>
    </source>
</evidence>
<sequence>MDTPAVSNIPEYAVSDLAGAIRRTLEGAFGRVRVRGEITEMKRYPSGHIYLSLKDADAKIEAVIWKSAVRNLGTLPENGVEMIATGRISTYADRSKYQLVIDRLEYAGEGALLARIEALRKRLLEEGLFEEARKKPIPRLPRVIGVVTSEKGAVIQDIRTTIARRFPRHIILWPVMVQGQGAAEQIAAAIRGMDAIPAGGRVPRPDVLIVARGGGSLEDLMAFNEEIVLRAAAACSIPLISAVGHETDTTLIDYVSDRRAPTPTAAAELAVPARADLVASLAQTGARLAQATAGLLNATRLRLLRAERGLPDVPARLAQSRQRLDDIGDRLPRALVSLLDRRRQAIAALRVPHPREGILARRAAVQALSLRLSAAWGRQRDARATARALTRLSPAPVQALIRQRRAVLDGLSARLDSASYQSVLARGFALVRDAEGHAVTAAGRVAPGQALRLTFADGEVRAHAEGAAARKKSQAPEQGSLL</sequence>
<feature type="domain" description="OB-fold nucleic acid binding" evidence="8">
    <location>
        <begin position="12"/>
        <end position="104"/>
    </location>
</feature>
<accession>A0ABS7A845</accession>
<dbReference type="HAMAP" id="MF_00378">
    <property type="entry name" value="Exonuc_7_L"/>
    <property type="match status" value="1"/>
</dbReference>
<comment type="subunit">
    <text evidence="5">Heterooligomer composed of large and small subunits.</text>
</comment>
<keyword evidence="1 5" id="KW-0963">Cytoplasm</keyword>
<evidence type="ECO:0000259" key="7">
    <source>
        <dbReference type="Pfam" id="PF02601"/>
    </source>
</evidence>
<proteinExistence type="inferred from homology"/>
<dbReference type="EC" id="3.1.11.6" evidence="5"/>
<gene>
    <name evidence="5 9" type="primary">xseA</name>
    <name evidence="9" type="ORF">KPL78_11525</name>
</gene>
<dbReference type="PANTHER" id="PTHR30008">
    <property type="entry name" value="EXODEOXYRIBONUCLEASE 7 LARGE SUBUNIT"/>
    <property type="match status" value="1"/>
</dbReference>
<dbReference type="EMBL" id="JAHYBZ010000003">
    <property type="protein sequence ID" value="MBW6398484.1"/>
    <property type="molecule type" value="Genomic_DNA"/>
</dbReference>
<organism evidence="9 10">
    <name type="scientific">Roseomonas alba</name>
    <dbReference type="NCBI Taxonomy" id="2846776"/>
    <lineage>
        <taxon>Bacteria</taxon>
        <taxon>Pseudomonadati</taxon>
        <taxon>Pseudomonadota</taxon>
        <taxon>Alphaproteobacteria</taxon>
        <taxon>Acetobacterales</taxon>
        <taxon>Roseomonadaceae</taxon>
        <taxon>Roseomonas</taxon>
    </lineage>
</organism>
<evidence type="ECO:0000256" key="2">
    <source>
        <dbReference type="ARBA" id="ARBA00022722"/>
    </source>
</evidence>
<evidence type="ECO:0000256" key="4">
    <source>
        <dbReference type="ARBA" id="ARBA00022839"/>
    </source>
</evidence>
<dbReference type="RefSeq" id="WP_219763074.1">
    <property type="nucleotide sequence ID" value="NZ_JAHYBZ010000003.1"/>
</dbReference>
<evidence type="ECO:0000256" key="3">
    <source>
        <dbReference type="ARBA" id="ARBA00022801"/>
    </source>
</evidence>
<comment type="function">
    <text evidence="5">Bidirectionally degrades single-stranded DNA into large acid-insoluble oligonucleotides, which are then degraded further into small acid-soluble oligonucleotides.</text>
</comment>
<dbReference type="CDD" id="cd04489">
    <property type="entry name" value="ExoVII_LU_OBF"/>
    <property type="match status" value="1"/>
</dbReference>
<keyword evidence="2 5" id="KW-0540">Nuclease</keyword>
<feature type="domain" description="Exonuclease VII large subunit C-terminal" evidence="7">
    <location>
        <begin position="128"/>
        <end position="462"/>
    </location>
</feature>
<evidence type="ECO:0000256" key="5">
    <source>
        <dbReference type="HAMAP-Rule" id="MF_00378"/>
    </source>
</evidence>
<comment type="similarity">
    <text evidence="5 6">Belongs to the XseA family.</text>
</comment>
<dbReference type="Proteomes" id="UP001196565">
    <property type="component" value="Unassembled WGS sequence"/>
</dbReference>
<evidence type="ECO:0000256" key="1">
    <source>
        <dbReference type="ARBA" id="ARBA00022490"/>
    </source>
</evidence>
<comment type="catalytic activity">
    <reaction evidence="5 6">
        <text>Exonucleolytic cleavage in either 5'- to 3'- or 3'- to 5'-direction to yield nucleoside 5'-phosphates.</text>
        <dbReference type="EC" id="3.1.11.6"/>
    </reaction>
</comment>